<name>A0A815RQI0_9BILA</name>
<evidence type="ECO:0000256" key="1">
    <source>
        <dbReference type="ARBA" id="ARBA00004370"/>
    </source>
</evidence>
<dbReference type="Pfam" id="PF04505">
    <property type="entry name" value="CD225"/>
    <property type="match status" value="1"/>
</dbReference>
<dbReference type="EMBL" id="CAJNOH010001338">
    <property type="protein sequence ID" value="CAF1206048.1"/>
    <property type="molecule type" value="Genomic_DNA"/>
</dbReference>
<evidence type="ECO:0000256" key="3">
    <source>
        <dbReference type="ARBA" id="ARBA00022692"/>
    </source>
</evidence>
<dbReference type="EMBL" id="CAJNOL010002256">
    <property type="protein sequence ID" value="CAF1480939.1"/>
    <property type="molecule type" value="Genomic_DNA"/>
</dbReference>
<dbReference type="InterPro" id="IPR007593">
    <property type="entry name" value="CD225/Dispanin_fam"/>
</dbReference>
<feature type="transmembrane region" description="Helical" evidence="6">
    <location>
        <begin position="98"/>
        <end position="120"/>
    </location>
</feature>
<evidence type="ECO:0000313" key="8">
    <source>
        <dbReference type="EMBL" id="CAF1480939.1"/>
    </source>
</evidence>
<comment type="caution">
    <text evidence="8">The sequence shown here is derived from an EMBL/GenBank/DDBJ whole genome shotgun (WGS) entry which is preliminary data.</text>
</comment>
<dbReference type="GO" id="GO:0016020">
    <property type="term" value="C:membrane"/>
    <property type="evidence" value="ECO:0007669"/>
    <property type="project" value="UniProtKB-SubCell"/>
</dbReference>
<evidence type="ECO:0000313" key="9">
    <source>
        <dbReference type="Proteomes" id="UP000663870"/>
    </source>
</evidence>
<comment type="subcellular location">
    <subcellularLocation>
        <location evidence="1">Membrane</location>
    </subcellularLocation>
</comment>
<gene>
    <name evidence="8" type="ORF">JXQ802_LOCUS39297</name>
    <name evidence="7" type="ORF">PYM288_LOCUS25130</name>
</gene>
<keyword evidence="5 6" id="KW-0472">Membrane</keyword>
<protein>
    <submittedName>
        <fullName evidence="8">Uncharacterized protein</fullName>
    </submittedName>
</protein>
<sequence length="143" mass="16385">MSQTLPPSISERAETSTIRPTLTLGNDDSNATPNFQQSTSVTPVERSIQKIPNFIIWSVFNLLFVPLGIVCCYFSYIVNKYKAQNRYAMAKRWSKRTFVINIITTLLMMGLVVTIVMLHYDHDKRTSHNNGTEPTYIPWQPGR</sequence>
<organism evidence="8 9">
    <name type="scientific">Rotaria sordida</name>
    <dbReference type="NCBI Taxonomy" id="392033"/>
    <lineage>
        <taxon>Eukaryota</taxon>
        <taxon>Metazoa</taxon>
        <taxon>Spiralia</taxon>
        <taxon>Gnathifera</taxon>
        <taxon>Rotifera</taxon>
        <taxon>Eurotatoria</taxon>
        <taxon>Bdelloidea</taxon>
        <taxon>Philodinida</taxon>
        <taxon>Philodinidae</taxon>
        <taxon>Rotaria</taxon>
    </lineage>
</organism>
<evidence type="ECO:0000313" key="7">
    <source>
        <dbReference type="EMBL" id="CAF1206048.1"/>
    </source>
</evidence>
<dbReference type="Proteomes" id="UP000663870">
    <property type="component" value="Unassembled WGS sequence"/>
</dbReference>
<proteinExistence type="inferred from homology"/>
<keyword evidence="3 6" id="KW-0812">Transmembrane</keyword>
<accession>A0A815RQI0</accession>
<evidence type="ECO:0000256" key="5">
    <source>
        <dbReference type="ARBA" id="ARBA00023136"/>
    </source>
</evidence>
<comment type="similarity">
    <text evidence="2">Belongs to the CD225/Dispanin family.</text>
</comment>
<keyword evidence="9" id="KW-1185">Reference proteome</keyword>
<keyword evidence="4 6" id="KW-1133">Transmembrane helix</keyword>
<dbReference type="Proteomes" id="UP000663854">
    <property type="component" value="Unassembled WGS sequence"/>
</dbReference>
<evidence type="ECO:0000256" key="2">
    <source>
        <dbReference type="ARBA" id="ARBA00006843"/>
    </source>
</evidence>
<reference evidence="8" key="1">
    <citation type="submission" date="2021-02" db="EMBL/GenBank/DDBJ databases">
        <authorList>
            <person name="Nowell W R."/>
        </authorList>
    </citation>
    <scope>NUCLEOTIDE SEQUENCE</scope>
</reference>
<evidence type="ECO:0000256" key="6">
    <source>
        <dbReference type="SAM" id="Phobius"/>
    </source>
</evidence>
<evidence type="ECO:0000256" key="4">
    <source>
        <dbReference type="ARBA" id="ARBA00022989"/>
    </source>
</evidence>
<dbReference type="AlphaFoldDB" id="A0A815RQI0"/>
<feature type="transmembrane region" description="Helical" evidence="6">
    <location>
        <begin position="54"/>
        <end position="78"/>
    </location>
</feature>